<geneLocation type="plasmid" evidence="2">
    <name>pMSR2C</name>
</geneLocation>
<accession>A0AAP9HA71</accession>
<reference evidence="2" key="2">
    <citation type="journal article" date="2020" name="Environ. Microbiol.">
        <title>The extreme plant-growth-promoting properties of Pantoea phytobeneficialis MSR2 revealed by functional and genomic analysis.</title>
        <authorList>
            <person name="Nascimento F.X."/>
            <person name="Hernandez A.G."/>
            <person name="Glick B.R."/>
            <person name="Rossi M.J."/>
        </authorList>
    </citation>
    <scope>NUCLEOTIDE SEQUENCE</scope>
    <source>
        <strain evidence="2">MSR2</strain>
    </source>
</reference>
<dbReference type="EMBL" id="CP024639">
    <property type="protein sequence ID" value="QGR09635.1"/>
    <property type="molecule type" value="Genomic_DNA"/>
</dbReference>
<reference evidence="3" key="1">
    <citation type="submission" date="2017-11" db="EMBL/GenBank/DDBJ databases">
        <title>Genome sequence of Pantoea sp. MSR2.</title>
        <authorList>
            <person name="Nascimento F.X."/>
        </authorList>
    </citation>
    <scope>NUCLEOTIDE SEQUENCE [LARGE SCALE GENOMIC DNA]</scope>
    <source>
        <strain evidence="3">MSR2</strain>
        <plasmid evidence="3">pmsr2c</plasmid>
    </source>
</reference>
<evidence type="ECO:0000313" key="1">
    <source>
        <dbReference type="EMBL" id="MDO6406538.1"/>
    </source>
</evidence>
<keyword evidence="2" id="KW-0614">Plasmid</keyword>
<dbReference type="EMBL" id="JAUOOM010000006">
    <property type="protein sequence ID" value="MDO6406538.1"/>
    <property type="molecule type" value="Genomic_DNA"/>
</dbReference>
<evidence type="ECO:0000313" key="3">
    <source>
        <dbReference type="Proteomes" id="UP000424872"/>
    </source>
</evidence>
<geneLocation type="plasmid" evidence="3">
    <name>pmsr2c</name>
</geneLocation>
<proteinExistence type="predicted"/>
<evidence type="ECO:0000313" key="4">
    <source>
        <dbReference type="Proteomes" id="UP001171299"/>
    </source>
</evidence>
<reference evidence="1" key="3">
    <citation type="submission" date="2023-07" db="EMBL/GenBank/DDBJ databases">
        <title>The extreme plant-growth-promoting properties of Pantoea phytobeneficialis PF55 revealed by functional and genomic analysis.</title>
        <authorList>
            <person name="Nascimento F.X."/>
            <person name="Marcio R.J."/>
        </authorList>
    </citation>
    <scope>NUCLEOTIDE SEQUENCE</scope>
    <source>
        <strain evidence="1">PF55</strain>
    </source>
</reference>
<name>A0AAP9HA71_9GAMM</name>
<dbReference type="RefSeq" id="WP_208727030.1">
    <property type="nucleotide sequence ID" value="NZ_CP024639.1"/>
</dbReference>
<dbReference type="Proteomes" id="UP001171299">
    <property type="component" value="Unassembled WGS sequence"/>
</dbReference>
<dbReference type="KEGG" id="ppho:CTZ24_24525"/>
<gene>
    <name evidence="2" type="ORF">CTZ24_24525</name>
    <name evidence="1" type="ORF">Q3404_08120</name>
</gene>
<dbReference type="Proteomes" id="UP000424872">
    <property type="component" value="Plasmid pMSR2C"/>
</dbReference>
<dbReference type="AlphaFoldDB" id="A0AAP9HA71"/>
<sequence length="162" mass="18882">MRIFLTALILFAIVPLSYGQENLQYENIKPYVIGFLEKVASSSESCSLFKDLVAKDISNERNKKMMLGFCDSDIDFSKPISFSQISTHRFEGADYVCGIISGRTKINRKIGVRFISSERYHLILNVKYSRRPIAYTIDDRFLVDEYRLQIRSFNEMNEKYCQ</sequence>
<keyword evidence="4" id="KW-1185">Reference proteome</keyword>
<organism evidence="2 3">
    <name type="scientific">Pantoea phytobeneficialis</name>
    <dbReference type="NCBI Taxonomy" id="2052056"/>
    <lineage>
        <taxon>Bacteria</taxon>
        <taxon>Pseudomonadati</taxon>
        <taxon>Pseudomonadota</taxon>
        <taxon>Gammaproteobacteria</taxon>
        <taxon>Enterobacterales</taxon>
        <taxon>Erwiniaceae</taxon>
        <taxon>Pantoea</taxon>
    </lineage>
</organism>
<evidence type="ECO:0000313" key="2">
    <source>
        <dbReference type="EMBL" id="QGR09635.1"/>
    </source>
</evidence>
<protein>
    <submittedName>
        <fullName evidence="2">Uncharacterized protein</fullName>
    </submittedName>
</protein>